<dbReference type="AlphaFoldDB" id="A0A5N6N3J8"/>
<name>A0A5N6N3J8_9ASTR</name>
<proteinExistence type="predicted"/>
<keyword evidence="2" id="KW-1185">Reference proteome</keyword>
<gene>
    <name evidence="1" type="ORF">E3N88_28886</name>
</gene>
<dbReference type="Proteomes" id="UP000326396">
    <property type="component" value="Linkage Group LG4"/>
</dbReference>
<organism evidence="1 2">
    <name type="scientific">Mikania micrantha</name>
    <name type="common">bitter vine</name>
    <dbReference type="NCBI Taxonomy" id="192012"/>
    <lineage>
        <taxon>Eukaryota</taxon>
        <taxon>Viridiplantae</taxon>
        <taxon>Streptophyta</taxon>
        <taxon>Embryophyta</taxon>
        <taxon>Tracheophyta</taxon>
        <taxon>Spermatophyta</taxon>
        <taxon>Magnoliopsida</taxon>
        <taxon>eudicotyledons</taxon>
        <taxon>Gunneridae</taxon>
        <taxon>Pentapetalae</taxon>
        <taxon>asterids</taxon>
        <taxon>campanulids</taxon>
        <taxon>Asterales</taxon>
        <taxon>Asteraceae</taxon>
        <taxon>Asteroideae</taxon>
        <taxon>Heliantheae alliance</taxon>
        <taxon>Eupatorieae</taxon>
        <taxon>Mikania</taxon>
    </lineage>
</organism>
<reference evidence="1 2" key="1">
    <citation type="submission" date="2019-05" db="EMBL/GenBank/DDBJ databases">
        <title>Mikania micrantha, genome provides insights into the molecular mechanism of rapid growth.</title>
        <authorList>
            <person name="Liu B."/>
        </authorList>
    </citation>
    <scope>NUCLEOTIDE SEQUENCE [LARGE SCALE GENOMIC DNA]</scope>
    <source>
        <strain evidence="1">NLD-2019</strain>
        <tissue evidence="1">Leaf</tissue>
    </source>
</reference>
<comment type="caution">
    <text evidence="1">The sequence shown here is derived from an EMBL/GenBank/DDBJ whole genome shotgun (WGS) entry which is preliminary data.</text>
</comment>
<dbReference type="EMBL" id="SZYD01000014">
    <property type="protein sequence ID" value="KAD4180295.1"/>
    <property type="molecule type" value="Genomic_DNA"/>
</dbReference>
<evidence type="ECO:0000313" key="2">
    <source>
        <dbReference type="Proteomes" id="UP000326396"/>
    </source>
</evidence>
<accession>A0A5N6N3J8</accession>
<sequence length="199" mass="22116">MSMELNLDVNAASTSLRQEYSGTAAPLVDEQIRSLLSTAHGGGGSLYTTRDMTLTLNDNGCGVKVRRLSAHETMGPAFRLIAYEIMGSATRTLNMVGQGLKMWARKNIYGSANRIWVCKNRGKVGVTKRWARINLVVMMQVVLVECLTNRNNYFHLFSYRGFEGGAAGGSHILELCIFADSERDCYWRSMQKYVGADIT</sequence>
<protein>
    <submittedName>
        <fullName evidence="1">Uncharacterized protein</fullName>
    </submittedName>
</protein>
<evidence type="ECO:0000313" key="1">
    <source>
        <dbReference type="EMBL" id="KAD4180295.1"/>
    </source>
</evidence>